<comment type="caution">
    <text evidence="5">The sequence shown here is derived from an EMBL/GenBank/DDBJ whole genome shotgun (WGS) entry which is preliminary data.</text>
</comment>
<dbReference type="RefSeq" id="WP_270954362.1">
    <property type="nucleotide sequence ID" value="NZ_JAQGLA010000140.1"/>
</dbReference>
<dbReference type="PROSITE" id="PS50995">
    <property type="entry name" value="HTH_MARR_2"/>
    <property type="match status" value="1"/>
</dbReference>
<keyword evidence="1" id="KW-0805">Transcription regulation</keyword>
<dbReference type="PANTHER" id="PTHR33164">
    <property type="entry name" value="TRANSCRIPTIONAL REGULATOR, MARR FAMILY"/>
    <property type="match status" value="1"/>
</dbReference>
<keyword evidence="3" id="KW-0804">Transcription</keyword>
<dbReference type="SUPFAM" id="SSF46785">
    <property type="entry name" value="Winged helix' DNA-binding domain"/>
    <property type="match status" value="1"/>
</dbReference>
<proteinExistence type="predicted"/>
<name>A0ABT4VAQ5_9PSEU</name>
<organism evidence="5 6">
    <name type="scientific">Saccharopolyspora oryzae</name>
    <dbReference type="NCBI Taxonomy" id="2997343"/>
    <lineage>
        <taxon>Bacteria</taxon>
        <taxon>Bacillati</taxon>
        <taxon>Actinomycetota</taxon>
        <taxon>Actinomycetes</taxon>
        <taxon>Pseudonocardiales</taxon>
        <taxon>Pseudonocardiaceae</taxon>
        <taxon>Saccharopolyspora</taxon>
    </lineage>
</organism>
<evidence type="ECO:0000256" key="2">
    <source>
        <dbReference type="ARBA" id="ARBA00023125"/>
    </source>
</evidence>
<gene>
    <name evidence="5" type="ORF">OU415_36890</name>
</gene>
<dbReference type="InterPro" id="IPR023187">
    <property type="entry name" value="Tscrpt_reg_MarR-type_CS"/>
</dbReference>
<dbReference type="PRINTS" id="PR00598">
    <property type="entry name" value="HTHMARR"/>
</dbReference>
<keyword evidence="2" id="KW-0238">DNA-binding</keyword>
<reference evidence="5 6" key="1">
    <citation type="submission" date="2022-11" db="EMBL/GenBank/DDBJ databases">
        <title>Draft genome sequence of Saccharopolyspora sp. WRP15-2 isolated from rhizosphere soils of wild rice in Thailand.</title>
        <authorList>
            <person name="Duangmal K."/>
            <person name="Kammanee S."/>
            <person name="Muangham S."/>
        </authorList>
    </citation>
    <scope>NUCLEOTIDE SEQUENCE [LARGE SCALE GENOMIC DNA]</scope>
    <source>
        <strain evidence="5 6">WRP15-2</strain>
    </source>
</reference>
<dbReference type="PANTHER" id="PTHR33164:SF104">
    <property type="entry name" value="TRANSCRIPTIONAL REGULATORY PROTEIN"/>
    <property type="match status" value="1"/>
</dbReference>
<evidence type="ECO:0000259" key="4">
    <source>
        <dbReference type="PROSITE" id="PS50995"/>
    </source>
</evidence>
<dbReference type="InterPro" id="IPR036390">
    <property type="entry name" value="WH_DNA-bd_sf"/>
</dbReference>
<dbReference type="InterPro" id="IPR039422">
    <property type="entry name" value="MarR/SlyA-like"/>
</dbReference>
<dbReference type="Proteomes" id="UP001210380">
    <property type="component" value="Unassembled WGS sequence"/>
</dbReference>
<evidence type="ECO:0000256" key="3">
    <source>
        <dbReference type="ARBA" id="ARBA00023163"/>
    </source>
</evidence>
<evidence type="ECO:0000313" key="5">
    <source>
        <dbReference type="EMBL" id="MDA3631050.1"/>
    </source>
</evidence>
<evidence type="ECO:0000313" key="6">
    <source>
        <dbReference type="Proteomes" id="UP001210380"/>
    </source>
</evidence>
<evidence type="ECO:0000256" key="1">
    <source>
        <dbReference type="ARBA" id="ARBA00023015"/>
    </source>
</evidence>
<dbReference type="EMBL" id="JAQGLA010000140">
    <property type="protein sequence ID" value="MDA3631050.1"/>
    <property type="molecule type" value="Genomic_DNA"/>
</dbReference>
<dbReference type="SMART" id="SM00347">
    <property type="entry name" value="HTH_MARR"/>
    <property type="match status" value="1"/>
</dbReference>
<keyword evidence="6" id="KW-1185">Reference proteome</keyword>
<dbReference type="PROSITE" id="PS01117">
    <property type="entry name" value="HTH_MARR_1"/>
    <property type="match status" value="1"/>
</dbReference>
<protein>
    <submittedName>
        <fullName evidence="5">MarR family transcriptional regulator</fullName>
    </submittedName>
</protein>
<dbReference type="InterPro" id="IPR000835">
    <property type="entry name" value="HTH_MarR-typ"/>
</dbReference>
<sequence length="166" mass="18299">MDPVEEVLAQWGEQRPDLDASPIAIFGRVRRIADLASGSLRGYLKSFGLNPGSFDILCNLRRGGKPYRKTPSELAASALVTSGAMTGRLDALEADGLIRRRQHPTDRRVSYAELTPAGRKLIDRVLSGHLDREELLLAHLGQDDRETIERALALLEGSVREAIETK</sequence>
<dbReference type="Gene3D" id="1.10.10.10">
    <property type="entry name" value="Winged helix-like DNA-binding domain superfamily/Winged helix DNA-binding domain"/>
    <property type="match status" value="1"/>
</dbReference>
<dbReference type="Pfam" id="PF01047">
    <property type="entry name" value="MarR"/>
    <property type="match status" value="1"/>
</dbReference>
<feature type="domain" description="HTH marR-type" evidence="4">
    <location>
        <begin position="22"/>
        <end position="157"/>
    </location>
</feature>
<dbReference type="InterPro" id="IPR036388">
    <property type="entry name" value="WH-like_DNA-bd_sf"/>
</dbReference>
<accession>A0ABT4VAQ5</accession>